<dbReference type="InterPro" id="IPR013766">
    <property type="entry name" value="Thioredoxin_domain"/>
</dbReference>
<dbReference type="GO" id="GO:0016491">
    <property type="term" value="F:oxidoreductase activity"/>
    <property type="evidence" value="ECO:0007669"/>
    <property type="project" value="InterPro"/>
</dbReference>
<organism evidence="2 3">
    <name type="scientific">Algoriphagus locisalis</name>
    <dbReference type="NCBI Taxonomy" id="305507"/>
    <lineage>
        <taxon>Bacteria</taxon>
        <taxon>Pseudomonadati</taxon>
        <taxon>Bacteroidota</taxon>
        <taxon>Cytophagia</taxon>
        <taxon>Cytophagales</taxon>
        <taxon>Cyclobacteriaceae</taxon>
        <taxon>Algoriphagus</taxon>
    </lineage>
</organism>
<dbReference type="InterPro" id="IPR000866">
    <property type="entry name" value="AhpC/TSA"/>
</dbReference>
<evidence type="ECO:0000259" key="1">
    <source>
        <dbReference type="PROSITE" id="PS51352"/>
    </source>
</evidence>
<proteinExistence type="predicted"/>
<evidence type="ECO:0000313" key="3">
    <source>
        <dbReference type="Proteomes" id="UP000199673"/>
    </source>
</evidence>
<reference evidence="3" key="1">
    <citation type="submission" date="2016-10" db="EMBL/GenBank/DDBJ databases">
        <authorList>
            <person name="Varghese N."/>
            <person name="Submissions S."/>
        </authorList>
    </citation>
    <scope>NUCLEOTIDE SEQUENCE [LARGE SCALE GENOMIC DNA]</scope>
    <source>
        <strain evidence="3">DSM 23445</strain>
    </source>
</reference>
<dbReference type="Gene3D" id="3.40.30.10">
    <property type="entry name" value="Glutaredoxin"/>
    <property type="match status" value="1"/>
</dbReference>
<feature type="domain" description="Thioredoxin" evidence="1">
    <location>
        <begin position="36"/>
        <end position="160"/>
    </location>
</feature>
<accession>A0A1I7A2F0</accession>
<dbReference type="PROSITE" id="PS51352">
    <property type="entry name" value="THIOREDOXIN_2"/>
    <property type="match status" value="1"/>
</dbReference>
<dbReference type="AlphaFoldDB" id="A0A1I7A2F0"/>
<dbReference type="InterPro" id="IPR036249">
    <property type="entry name" value="Thioredoxin-like_sf"/>
</dbReference>
<evidence type="ECO:0000313" key="2">
    <source>
        <dbReference type="EMBL" id="SFT69081.1"/>
    </source>
</evidence>
<dbReference type="Proteomes" id="UP000199673">
    <property type="component" value="Unassembled WGS sequence"/>
</dbReference>
<name>A0A1I7A2F0_9BACT</name>
<dbReference type="InterPro" id="IPR050553">
    <property type="entry name" value="Thioredoxin_ResA/DsbE_sf"/>
</dbReference>
<dbReference type="EMBL" id="FPBF01000002">
    <property type="protein sequence ID" value="SFT69081.1"/>
    <property type="molecule type" value="Genomic_DNA"/>
</dbReference>
<sequence>MKKTNLIILITVLIGGAAYFGYLTQIGTPAEAAITLTAPSELPNFTLNNINGKATSIHAAAGDKPTLFIYYNSTCHLCQEELGEISKRIEEFEDYNIILTTVQPMEEMIDFANGLGIKDKNNVHFLLDSEMKVASYYQVRSVPSIYVYDGKKQLVAEYVGITKIELLLEKLGAD</sequence>
<dbReference type="RefSeq" id="WP_091692180.1">
    <property type="nucleotide sequence ID" value="NZ_FPBF01000002.1"/>
</dbReference>
<dbReference type="GO" id="GO:0016209">
    <property type="term" value="F:antioxidant activity"/>
    <property type="evidence" value="ECO:0007669"/>
    <property type="project" value="InterPro"/>
</dbReference>
<dbReference type="PANTHER" id="PTHR42852:SF13">
    <property type="entry name" value="PROTEIN DIPZ"/>
    <property type="match status" value="1"/>
</dbReference>
<dbReference type="Pfam" id="PF00578">
    <property type="entry name" value="AhpC-TSA"/>
    <property type="match status" value="1"/>
</dbReference>
<gene>
    <name evidence="2" type="ORF">SAMN04489724_1630</name>
</gene>
<dbReference type="OrthoDB" id="662072at2"/>
<dbReference type="SUPFAM" id="SSF52833">
    <property type="entry name" value="Thioredoxin-like"/>
    <property type="match status" value="1"/>
</dbReference>
<protein>
    <submittedName>
        <fullName evidence="2">AhpC/TSA family protein</fullName>
    </submittedName>
</protein>
<dbReference type="STRING" id="305507.SAMN04489724_1630"/>
<keyword evidence="3" id="KW-1185">Reference proteome</keyword>
<dbReference type="PANTHER" id="PTHR42852">
    <property type="entry name" value="THIOL:DISULFIDE INTERCHANGE PROTEIN DSBE"/>
    <property type="match status" value="1"/>
</dbReference>